<keyword evidence="10" id="KW-1185">Reference proteome</keyword>
<dbReference type="PANTHER" id="PTHR43289:SF34">
    <property type="entry name" value="SERINE_THREONINE-PROTEIN KINASE YBDM-RELATED"/>
    <property type="match status" value="1"/>
</dbReference>
<feature type="repeat" description="TPR" evidence="5">
    <location>
        <begin position="636"/>
        <end position="669"/>
    </location>
</feature>
<keyword evidence="7" id="KW-0472">Membrane</keyword>
<evidence type="ECO:0000259" key="8">
    <source>
        <dbReference type="PROSITE" id="PS50011"/>
    </source>
</evidence>
<reference evidence="9 10" key="2">
    <citation type="submission" date="2019-09" db="EMBL/GenBank/DDBJ databases">
        <authorList>
            <person name="Mazur A."/>
        </authorList>
    </citation>
    <scope>NUCLEOTIDE SEQUENCE [LARGE SCALE GENOMIC DNA]</scope>
    <source>
        <strain evidence="9 10">3729k</strain>
    </source>
</reference>
<evidence type="ECO:0000256" key="5">
    <source>
        <dbReference type="PROSITE-ProRule" id="PRU00339"/>
    </source>
</evidence>
<evidence type="ECO:0000256" key="6">
    <source>
        <dbReference type="PROSITE-ProRule" id="PRU10141"/>
    </source>
</evidence>
<sequence length="934" mass="102146">MDSERWATLSPLLDELLELDPEFRPRRLAEIRAADAAMADELERLLALEDQRPDFLSGSVVDAAVFAPQPGQVIGPYKLERLLGEGGMGQVWLAIRNDGLYQRRVALKLLRPGLGDTGLRQRFNRERQILARLGHAHIARLLDAGVSKDGQPYLALDYVQGEPITHYAWNLDLPVAERLQLFLQVCAAVSHAHANLVVHRDLKPSNILVTPAGEVCLLDFGIAKLLDEEASGEQELTGTGARTFTLHYAAPEQLRHGAVTTMTDVYSLGMVLYELLTGRKPYETDRATDAAWEEAILHADPVRPSQAALRQAREDGRPHARKRARELAGDLDNILLKALAKLPDERYVSAEALAQDIRRHLEGEPVLARPQSLAYRTGKFLRRNSLPVAGVSVVGMMLVAALVFVTWQARRAIEEAQRAQAMQDFVVALFEDTEQTGSGDAVDVRSLLDAGARRADTDLHGQPRARAELLGLLARLRQGLGDDREALALLDRQARLFAAMPEDDRERLQVEAAALRGRSLRALGQADACVAELKPLLSLSQQLAVRWPRASAEFLSQLGRCHRALGGRAVARDLFGQALQLRGAGGELSKPLQAESQADLAGLLMDEGRYAEALDGMYRALGLLRESVGDRNALGVEVWRELGQLQRALGDRREAEASYRQGLQIALDRFGVGHPLTIGVQRALGDLLIEVGKLEEAGRLLGMAHQRLSDRLGPDHGELARSWRQLGRLAYEQGRLPQAADALQRSLDLHRRHGMLAADPALLCDLARVQSAQGLHAAAEALARECLQLAQAASPTMAAEAERLMVWLALARQDGTAARDWLALAERRGDGGEPRVQGELARLRIKLALADDDLPAAEAALATLRALPLPQGTDIALRTWRSDALLAELHCRAGRAGTGRELIEATLAAVGRQAPERQRLLDELAADAGSCGRR</sequence>
<keyword evidence="2 6" id="KW-0547">Nucleotide-binding</keyword>
<dbReference type="AlphaFoldDB" id="A0A5B2Z9A3"/>
<evidence type="ECO:0000256" key="3">
    <source>
        <dbReference type="ARBA" id="ARBA00022777"/>
    </source>
</evidence>
<dbReference type="SMART" id="SM00028">
    <property type="entry name" value="TPR"/>
    <property type="match status" value="6"/>
</dbReference>
<dbReference type="SUPFAM" id="SSF56112">
    <property type="entry name" value="Protein kinase-like (PK-like)"/>
    <property type="match status" value="1"/>
</dbReference>
<keyword evidence="4 6" id="KW-0067">ATP-binding</keyword>
<dbReference type="Proteomes" id="UP000322165">
    <property type="component" value="Unassembled WGS sequence"/>
</dbReference>
<organism evidence="9 10">
    <name type="scientific">Arenimonas fontis</name>
    <dbReference type="NCBI Taxonomy" id="2608255"/>
    <lineage>
        <taxon>Bacteria</taxon>
        <taxon>Pseudomonadati</taxon>
        <taxon>Pseudomonadota</taxon>
        <taxon>Gammaproteobacteria</taxon>
        <taxon>Lysobacterales</taxon>
        <taxon>Lysobacteraceae</taxon>
        <taxon>Arenimonas</taxon>
    </lineage>
</organism>
<dbReference type="Gene3D" id="1.10.510.10">
    <property type="entry name" value="Transferase(Phosphotransferase) domain 1"/>
    <property type="match status" value="1"/>
</dbReference>
<name>A0A5B2Z9A3_9GAMM</name>
<feature type="binding site" evidence="6">
    <location>
        <position position="108"/>
    </location>
    <ligand>
        <name>ATP</name>
        <dbReference type="ChEBI" id="CHEBI:30616"/>
    </ligand>
</feature>
<evidence type="ECO:0000313" key="10">
    <source>
        <dbReference type="Proteomes" id="UP000322165"/>
    </source>
</evidence>
<dbReference type="InterPro" id="IPR017441">
    <property type="entry name" value="Protein_kinase_ATP_BS"/>
</dbReference>
<keyword evidence="7" id="KW-1133">Transmembrane helix</keyword>
<evidence type="ECO:0000256" key="2">
    <source>
        <dbReference type="ARBA" id="ARBA00022741"/>
    </source>
</evidence>
<reference evidence="9 10" key="1">
    <citation type="submission" date="2019-09" db="EMBL/GenBank/DDBJ databases">
        <title>Arenimonas chukotkensis sp. nov., a bacterium isolated from Chukotka hot spring, Arctic region, Russia.</title>
        <authorList>
            <person name="Zayulina K.S."/>
            <person name="Prokofeva M.I."/>
            <person name="Elcheninov A.G."/>
            <person name="Novikov A."/>
            <person name="Kochetkova T.V."/>
            <person name="Kublanov I.V."/>
        </authorList>
    </citation>
    <scope>NUCLEOTIDE SEQUENCE [LARGE SCALE GENOMIC DNA]</scope>
    <source>
        <strain evidence="9 10">3729k</strain>
    </source>
</reference>
<dbReference type="Pfam" id="PF00069">
    <property type="entry name" value="Pkinase"/>
    <property type="match status" value="1"/>
</dbReference>
<evidence type="ECO:0000313" key="9">
    <source>
        <dbReference type="EMBL" id="KAA2284726.1"/>
    </source>
</evidence>
<keyword evidence="7" id="KW-0812">Transmembrane</keyword>
<dbReference type="PROSITE" id="PS50011">
    <property type="entry name" value="PROTEIN_KINASE_DOM"/>
    <property type="match status" value="1"/>
</dbReference>
<dbReference type="PROSITE" id="PS00108">
    <property type="entry name" value="PROTEIN_KINASE_ST"/>
    <property type="match status" value="1"/>
</dbReference>
<dbReference type="PROSITE" id="PS00107">
    <property type="entry name" value="PROTEIN_KINASE_ATP"/>
    <property type="match status" value="1"/>
</dbReference>
<feature type="repeat" description="TPR" evidence="5">
    <location>
        <begin position="720"/>
        <end position="753"/>
    </location>
</feature>
<dbReference type="Pfam" id="PF13424">
    <property type="entry name" value="TPR_12"/>
    <property type="match status" value="2"/>
</dbReference>
<dbReference type="InterPro" id="IPR011009">
    <property type="entry name" value="Kinase-like_dom_sf"/>
</dbReference>
<dbReference type="PROSITE" id="PS50005">
    <property type="entry name" value="TPR"/>
    <property type="match status" value="2"/>
</dbReference>
<gene>
    <name evidence="9" type="ORF">F0415_08495</name>
</gene>
<proteinExistence type="predicted"/>
<dbReference type="GO" id="GO:0004674">
    <property type="term" value="F:protein serine/threonine kinase activity"/>
    <property type="evidence" value="ECO:0007669"/>
    <property type="project" value="TreeGrafter"/>
</dbReference>
<dbReference type="InterPro" id="IPR008271">
    <property type="entry name" value="Ser/Thr_kinase_AS"/>
</dbReference>
<accession>A0A5B2Z9A3</accession>
<dbReference type="CDD" id="cd14014">
    <property type="entry name" value="STKc_PknB_like"/>
    <property type="match status" value="1"/>
</dbReference>
<dbReference type="RefSeq" id="WP_149860784.1">
    <property type="nucleotide sequence ID" value="NZ_VUOD01000005.1"/>
</dbReference>
<evidence type="ECO:0000256" key="1">
    <source>
        <dbReference type="ARBA" id="ARBA00022679"/>
    </source>
</evidence>
<dbReference type="PANTHER" id="PTHR43289">
    <property type="entry name" value="MITOGEN-ACTIVATED PROTEIN KINASE KINASE KINASE 20-RELATED"/>
    <property type="match status" value="1"/>
</dbReference>
<evidence type="ECO:0000256" key="7">
    <source>
        <dbReference type="SAM" id="Phobius"/>
    </source>
</evidence>
<dbReference type="EMBL" id="VUOD01000005">
    <property type="protein sequence ID" value="KAA2284726.1"/>
    <property type="molecule type" value="Genomic_DNA"/>
</dbReference>
<feature type="transmembrane region" description="Helical" evidence="7">
    <location>
        <begin position="386"/>
        <end position="407"/>
    </location>
</feature>
<dbReference type="InterPro" id="IPR011990">
    <property type="entry name" value="TPR-like_helical_dom_sf"/>
</dbReference>
<feature type="domain" description="Protein kinase" evidence="8">
    <location>
        <begin position="77"/>
        <end position="367"/>
    </location>
</feature>
<evidence type="ECO:0000256" key="4">
    <source>
        <dbReference type="ARBA" id="ARBA00022840"/>
    </source>
</evidence>
<dbReference type="GO" id="GO:0005524">
    <property type="term" value="F:ATP binding"/>
    <property type="evidence" value="ECO:0007669"/>
    <property type="project" value="UniProtKB-UniRule"/>
</dbReference>
<protein>
    <submittedName>
        <fullName evidence="9">Protein kinase</fullName>
    </submittedName>
</protein>
<keyword evidence="3 9" id="KW-0418">Kinase</keyword>
<dbReference type="Gene3D" id="1.25.40.10">
    <property type="entry name" value="Tetratricopeptide repeat domain"/>
    <property type="match status" value="2"/>
</dbReference>
<dbReference type="InterPro" id="IPR000719">
    <property type="entry name" value="Prot_kinase_dom"/>
</dbReference>
<comment type="caution">
    <text evidence="9">The sequence shown here is derived from an EMBL/GenBank/DDBJ whole genome shotgun (WGS) entry which is preliminary data.</text>
</comment>
<keyword evidence="1" id="KW-0808">Transferase</keyword>
<dbReference type="InterPro" id="IPR019734">
    <property type="entry name" value="TPR_rpt"/>
</dbReference>
<keyword evidence="5" id="KW-0802">TPR repeat</keyword>
<dbReference type="SUPFAM" id="SSF48452">
    <property type="entry name" value="TPR-like"/>
    <property type="match status" value="3"/>
</dbReference>
<dbReference type="Gene3D" id="3.30.200.20">
    <property type="entry name" value="Phosphorylase Kinase, domain 1"/>
    <property type="match status" value="1"/>
</dbReference>
<dbReference type="SMART" id="SM00220">
    <property type="entry name" value="S_TKc"/>
    <property type="match status" value="1"/>
</dbReference>